<feature type="transmembrane region" description="Helical" evidence="7">
    <location>
        <begin position="803"/>
        <end position="823"/>
    </location>
</feature>
<comment type="similarity">
    <text evidence="2">Belongs to the SURF4 family.</text>
</comment>
<evidence type="ECO:0000256" key="3">
    <source>
        <dbReference type="ARBA" id="ARBA00022692"/>
    </source>
</evidence>
<evidence type="ECO:0000256" key="2">
    <source>
        <dbReference type="ARBA" id="ARBA00006945"/>
    </source>
</evidence>
<accession>A0A6J8EES9</accession>
<dbReference type="GO" id="GO:0016020">
    <property type="term" value="C:membrane"/>
    <property type="evidence" value="ECO:0007669"/>
    <property type="project" value="UniProtKB-SubCell"/>
</dbReference>
<organism evidence="8 9">
    <name type="scientific">Mytilus coruscus</name>
    <name type="common">Sea mussel</name>
    <dbReference type="NCBI Taxonomy" id="42192"/>
    <lineage>
        <taxon>Eukaryota</taxon>
        <taxon>Metazoa</taxon>
        <taxon>Spiralia</taxon>
        <taxon>Lophotrochozoa</taxon>
        <taxon>Mollusca</taxon>
        <taxon>Bivalvia</taxon>
        <taxon>Autobranchia</taxon>
        <taxon>Pteriomorphia</taxon>
        <taxon>Mytilida</taxon>
        <taxon>Mytiloidea</taxon>
        <taxon>Mytilidae</taxon>
        <taxon>Mytilinae</taxon>
        <taxon>Mytilus</taxon>
    </lineage>
</organism>
<proteinExistence type="inferred from homology"/>
<dbReference type="CDD" id="cd19757">
    <property type="entry name" value="Bbox1"/>
    <property type="match status" value="1"/>
</dbReference>
<dbReference type="EMBL" id="CACVKT020008919">
    <property type="protein sequence ID" value="CAC5418446.1"/>
    <property type="molecule type" value="Genomic_DNA"/>
</dbReference>
<feature type="transmembrane region" description="Helical" evidence="7">
    <location>
        <begin position="766"/>
        <end position="783"/>
    </location>
</feature>
<evidence type="ECO:0000256" key="4">
    <source>
        <dbReference type="ARBA" id="ARBA00022989"/>
    </source>
</evidence>
<keyword evidence="9" id="KW-1185">Reference proteome</keyword>
<evidence type="ECO:0000256" key="5">
    <source>
        <dbReference type="ARBA" id="ARBA00023136"/>
    </source>
</evidence>
<keyword evidence="5 7" id="KW-0472">Membrane</keyword>
<keyword evidence="4 7" id="KW-1133">Transmembrane helix</keyword>
<evidence type="ECO:0000313" key="8">
    <source>
        <dbReference type="EMBL" id="CAC5418446.1"/>
    </source>
</evidence>
<reference evidence="8 9" key="1">
    <citation type="submission" date="2020-06" db="EMBL/GenBank/DDBJ databases">
        <authorList>
            <person name="Li R."/>
            <person name="Bekaert M."/>
        </authorList>
    </citation>
    <scope>NUCLEOTIDE SEQUENCE [LARGE SCALE GENOMIC DNA]</scope>
    <source>
        <strain evidence="9">wild</strain>
    </source>
</reference>
<feature type="coiled-coil region" evidence="6">
    <location>
        <begin position="560"/>
        <end position="595"/>
    </location>
</feature>
<dbReference type="PANTHER" id="PTHR25462">
    <property type="entry name" value="BONUS, ISOFORM C-RELATED"/>
    <property type="match status" value="1"/>
</dbReference>
<name>A0A6J8EES9_MYTCO</name>
<comment type="subcellular location">
    <subcellularLocation>
        <location evidence="1">Membrane</location>
        <topology evidence="1">Multi-pass membrane protein</topology>
    </subcellularLocation>
</comment>
<keyword evidence="6" id="KW-0175">Coiled coil</keyword>
<dbReference type="SUPFAM" id="SSF57845">
    <property type="entry name" value="B-box zinc-binding domain"/>
    <property type="match status" value="1"/>
</dbReference>
<evidence type="ECO:0000313" key="9">
    <source>
        <dbReference type="Proteomes" id="UP000507470"/>
    </source>
</evidence>
<keyword evidence="3 7" id="KW-0812">Transmembrane</keyword>
<dbReference type="OrthoDB" id="10632558at2759"/>
<dbReference type="PANTHER" id="PTHR25462:SF296">
    <property type="entry name" value="MEIOTIC P26, ISOFORM F"/>
    <property type="match status" value="1"/>
</dbReference>
<dbReference type="AlphaFoldDB" id="A0A6J8EES9"/>
<protein>
    <recommendedName>
        <fullName evidence="10">B box-type domain-containing protein</fullName>
    </recommendedName>
</protein>
<dbReference type="Proteomes" id="UP000507470">
    <property type="component" value="Unassembled WGS sequence"/>
</dbReference>
<dbReference type="InterPro" id="IPR047153">
    <property type="entry name" value="TRIM45/56/19-like"/>
</dbReference>
<evidence type="ECO:0000256" key="1">
    <source>
        <dbReference type="ARBA" id="ARBA00004141"/>
    </source>
</evidence>
<dbReference type="Gene3D" id="3.30.160.60">
    <property type="entry name" value="Classic Zinc Finger"/>
    <property type="match status" value="2"/>
</dbReference>
<sequence length="833" mass="95186">MQDKDVFSNNMCTPCMFRNEQVTPVGWCIVCNEGLCKYCMHYHRSSKTLKRHDIVRFKDRQSIPVFAQSVQENCSQHERNFDFFCCVHQEFYCIKCSTLDHKTCDSVLPLEDVLRNAKSSVAFCHIEEGLNVLLSKIETILNKLGESIGFNDTQANEIKTDINEIRIQICKKLDEDIGEFLRTLDNLKSESKIKAHETIQKLKEKRNVIQDLKANVALLRKNGTKLQVCLCQKHLESNLSQEENNLTTSIENGQYDSLEIVFHPGDITKTLSLMGNIGEIEVKQKPLKVNSGGMGQSVKVVKSLKEFTLYRTDEALKKYWSYLAVVARLCLIVVFLLDCIVSFEQFLVSYHGVKILLTVSIFGQIAGCVMVLLRRKTKVGAISLCGIVLMAYADDTGEKSLFASTSSSLSDVNWKAKFTGKILNESMEPICWCMDCKEGLCVYYSNHHRSSKALKRHDLVTFKDRRSIPEFAQSVQETCFEHERSFDFFCCDHQEYHCIKCSTLDHKTCNSVLLLEDVVRNAKSSVAFCHIEKGLNVLLSKIETILNKSREAIGNINVQVNEISNNVNEIRTQIHKKLEEDIGEFLRKLDELKSESKTKAHETIRGLKEKLNVIQDLKARRGTFERKRNRITSIFISKTLGIKLIKRRKQFNNKHRKWSRKIKIGCLILSLVKVSQIYLLSKDDETPFFRAISICGIVLMAYADVPGGKSLFASSSSSFFAGNWKSKMTGKILLLWMYFPLLIENIETPGWIRLTVGLCLIVSNTIGYRINVSAVLIIVWLLLGNYSFIDKRRTLYDSDFSSYTYLMNTMMIIGGYLLMISYGSENTDIKKKT</sequence>
<feature type="transmembrane region" description="Helical" evidence="7">
    <location>
        <begin position="355"/>
        <end position="373"/>
    </location>
</feature>
<feature type="transmembrane region" description="Helical" evidence="7">
    <location>
        <begin position="319"/>
        <end position="343"/>
    </location>
</feature>
<evidence type="ECO:0000256" key="7">
    <source>
        <dbReference type="SAM" id="Phobius"/>
    </source>
</evidence>
<feature type="coiled-coil region" evidence="6">
    <location>
        <begin position="170"/>
        <end position="222"/>
    </location>
</feature>
<gene>
    <name evidence="8" type="ORF">MCOR_50882</name>
</gene>
<dbReference type="InterPro" id="IPR002995">
    <property type="entry name" value="Surf4"/>
</dbReference>
<dbReference type="Pfam" id="PF02077">
    <property type="entry name" value="SURF4"/>
    <property type="match status" value="1"/>
</dbReference>
<evidence type="ECO:0008006" key="10">
    <source>
        <dbReference type="Google" id="ProtNLM"/>
    </source>
</evidence>
<evidence type="ECO:0000256" key="6">
    <source>
        <dbReference type="SAM" id="Coils"/>
    </source>
</evidence>
<feature type="transmembrane region" description="Helical" evidence="7">
    <location>
        <begin position="728"/>
        <end position="746"/>
    </location>
</feature>